<protein>
    <submittedName>
        <fullName evidence="1">Uncharacterized protein</fullName>
    </submittedName>
</protein>
<dbReference type="AlphaFoldDB" id="A0A2X0U3G4"/>
<sequence length="214" mass="23526">MLEKDMIAVIQHAAEALSPAMWAAHGAALQDADSRMRGLAHERYPALRPLVARASLREFLMADEILPPGWRVAGRPQQMAQLIIESDDVTARFLKESPAIFPGGVPAAGRNGARQAFWQPSLLEVDSPMPQLNLLLLWDYNTPGSADDGFTLRLVHPKGPGRYLGRTPIDASIPLSEDLNWLKSLRFTDAQEDTQEDFFAQIDADEAEGHGFAG</sequence>
<dbReference type="OrthoDB" id="3268113at2"/>
<dbReference type="RefSeq" id="WP_111823744.1">
    <property type="nucleotide sequence ID" value="NZ_CP133472.1"/>
</dbReference>
<name>A0A2X0U3G4_9ACTO</name>
<evidence type="ECO:0000313" key="2">
    <source>
        <dbReference type="Proteomes" id="UP000250192"/>
    </source>
</evidence>
<accession>A0A2X0U3G4</accession>
<keyword evidence="2" id="KW-1185">Reference proteome</keyword>
<dbReference type="Proteomes" id="UP000250192">
    <property type="component" value="Unassembled WGS sequence"/>
</dbReference>
<proteinExistence type="predicted"/>
<gene>
    <name evidence="1" type="ORF">NCTC9935_01215</name>
</gene>
<organism evidence="1 2">
    <name type="scientific">Schaalia odontolytica</name>
    <dbReference type="NCBI Taxonomy" id="1660"/>
    <lineage>
        <taxon>Bacteria</taxon>
        <taxon>Bacillati</taxon>
        <taxon>Actinomycetota</taxon>
        <taxon>Actinomycetes</taxon>
        <taxon>Actinomycetales</taxon>
        <taxon>Actinomycetaceae</taxon>
        <taxon>Schaalia</taxon>
    </lineage>
</organism>
<dbReference type="GeneID" id="93758837"/>
<dbReference type="EMBL" id="UAPR01000003">
    <property type="protein sequence ID" value="SPT55706.1"/>
    <property type="molecule type" value="Genomic_DNA"/>
</dbReference>
<evidence type="ECO:0000313" key="1">
    <source>
        <dbReference type="EMBL" id="SPT55706.1"/>
    </source>
</evidence>
<reference evidence="1 2" key="1">
    <citation type="submission" date="2018-06" db="EMBL/GenBank/DDBJ databases">
        <authorList>
            <consortium name="Pathogen Informatics"/>
            <person name="Doyle S."/>
        </authorList>
    </citation>
    <scope>NUCLEOTIDE SEQUENCE [LARGE SCALE GENOMIC DNA]</scope>
    <source>
        <strain evidence="1 2">NCTC9935</strain>
    </source>
</reference>